<reference evidence="1 2" key="1">
    <citation type="submission" date="2020-07" db="EMBL/GenBank/DDBJ databases">
        <title>Sequencing the genomes of 1000 actinobacteria strains.</title>
        <authorList>
            <person name="Klenk H.-P."/>
        </authorList>
    </citation>
    <scope>NUCLEOTIDE SEQUENCE [LARGE SCALE GENOMIC DNA]</scope>
    <source>
        <strain evidence="1 2">DSM 18965</strain>
    </source>
</reference>
<gene>
    <name evidence="1" type="ORF">BKA08_000422</name>
</gene>
<name>A0A7Y9JQZ1_9ACTN</name>
<dbReference type="Proteomes" id="UP000516957">
    <property type="component" value="Unassembled WGS sequence"/>
</dbReference>
<evidence type="ECO:0000313" key="1">
    <source>
        <dbReference type="EMBL" id="NYD56184.1"/>
    </source>
</evidence>
<keyword evidence="2" id="KW-1185">Reference proteome</keyword>
<sequence length="126" mass="13629">MPDDDWVTEAADTGAGGAYLLDGSGGLTLLEVPTLTDDPDLDHLVELTLDNAKADNPFPMRLGEPREVDGVEMPLIEGKGGGKHVTILRSVVLDPAATILFSLRTTGPASLHRERLESILATWRWR</sequence>
<comment type="caution">
    <text evidence="1">The sequence shown here is derived from an EMBL/GenBank/DDBJ whole genome shotgun (WGS) entry which is preliminary data.</text>
</comment>
<protein>
    <submittedName>
        <fullName evidence="1">Uncharacterized protein</fullName>
    </submittedName>
</protein>
<accession>A0A7Y9JQZ1</accession>
<dbReference type="EMBL" id="JACCBE010000001">
    <property type="protein sequence ID" value="NYD56184.1"/>
    <property type="molecule type" value="Genomic_DNA"/>
</dbReference>
<organism evidence="1 2">
    <name type="scientific">Nocardioides marinisabuli</name>
    <dbReference type="NCBI Taxonomy" id="419476"/>
    <lineage>
        <taxon>Bacteria</taxon>
        <taxon>Bacillati</taxon>
        <taxon>Actinomycetota</taxon>
        <taxon>Actinomycetes</taxon>
        <taxon>Propionibacteriales</taxon>
        <taxon>Nocardioidaceae</taxon>
        <taxon>Nocardioides</taxon>
    </lineage>
</organism>
<evidence type="ECO:0000313" key="2">
    <source>
        <dbReference type="Proteomes" id="UP000516957"/>
    </source>
</evidence>
<dbReference type="RefSeq" id="WP_179614121.1">
    <property type="nucleotide sequence ID" value="NZ_CP059163.1"/>
</dbReference>
<proteinExistence type="predicted"/>
<dbReference type="AlphaFoldDB" id="A0A7Y9JQZ1"/>